<gene>
    <name evidence="5" type="ORF">CH378_15345</name>
    <name evidence="4" type="ORF">EFP84_13485</name>
</gene>
<dbReference type="PANTHER" id="PTHR44523:SF1">
    <property type="entry name" value="TETRATRICOPEPTIDE REPEAT PROTEIN 13"/>
    <property type="match status" value="1"/>
</dbReference>
<dbReference type="EMBL" id="NPDP01000030">
    <property type="protein sequence ID" value="PJZ28927.1"/>
    <property type="molecule type" value="Genomic_DNA"/>
</dbReference>
<accession>A0A2M9XSF5</accession>
<evidence type="ECO:0000256" key="3">
    <source>
        <dbReference type="PROSITE-ProRule" id="PRU00339"/>
    </source>
</evidence>
<evidence type="ECO:0000313" key="6">
    <source>
        <dbReference type="Proteomes" id="UP000231919"/>
    </source>
</evidence>
<name>A0A2M9XSF5_9LEPT</name>
<dbReference type="PROSITE" id="PS50293">
    <property type="entry name" value="TPR_REGION"/>
    <property type="match status" value="1"/>
</dbReference>
<keyword evidence="6" id="KW-1185">Reference proteome</keyword>
<dbReference type="AlphaFoldDB" id="A0A2M9XSF5"/>
<evidence type="ECO:0000256" key="1">
    <source>
        <dbReference type="ARBA" id="ARBA00022737"/>
    </source>
</evidence>
<dbReference type="InterPro" id="IPR013105">
    <property type="entry name" value="TPR_2"/>
</dbReference>
<dbReference type="Proteomes" id="UP000231919">
    <property type="component" value="Unassembled WGS sequence"/>
</dbReference>
<evidence type="ECO:0000313" key="7">
    <source>
        <dbReference type="Proteomes" id="UP000276407"/>
    </source>
</evidence>
<dbReference type="Pfam" id="PF13432">
    <property type="entry name" value="TPR_16"/>
    <property type="match status" value="1"/>
</dbReference>
<reference evidence="4 7" key="2">
    <citation type="submission" date="2018-11" db="EMBL/GenBank/DDBJ databases">
        <title>Complete genome sequence of Leptospira kmetyi isolate LS 001/16 from soil sample associated with a leptospirosis patient in Kelantan.</title>
        <authorList>
            <person name="Muhammad Yusoff F."/>
            <person name="Muhammad Yusoff S."/>
            <person name="Ahmad M.N."/>
            <person name="Yusof N.Y."/>
            <person name="Aziah I."/>
        </authorList>
    </citation>
    <scope>NUCLEOTIDE SEQUENCE [LARGE SCALE GENOMIC DNA]</scope>
    <source>
        <strain evidence="4 7">LS 001/16</strain>
    </source>
</reference>
<dbReference type="InterPro" id="IPR011990">
    <property type="entry name" value="TPR-like_helical_dom_sf"/>
</dbReference>
<dbReference type="PANTHER" id="PTHR44523">
    <property type="entry name" value="TETRATRICOPEPTIDE REPEAT PROTEIN 13"/>
    <property type="match status" value="1"/>
</dbReference>
<dbReference type="KEGG" id="lkm:EFP84_13485"/>
<organism evidence="4 7">
    <name type="scientific">Leptospira kmetyi</name>
    <dbReference type="NCBI Taxonomy" id="408139"/>
    <lineage>
        <taxon>Bacteria</taxon>
        <taxon>Pseudomonadati</taxon>
        <taxon>Spirochaetota</taxon>
        <taxon>Spirochaetia</taxon>
        <taxon>Leptospirales</taxon>
        <taxon>Leptospiraceae</taxon>
        <taxon>Leptospira</taxon>
    </lineage>
</organism>
<proteinExistence type="predicted"/>
<evidence type="ECO:0000313" key="4">
    <source>
        <dbReference type="EMBL" id="AYV56418.1"/>
    </source>
</evidence>
<keyword evidence="2 3" id="KW-0802">TPR repeat</keyword>
<dbReference type="Pfam" id="PF07719">
    <property type="entry name" value="TPR_2"/>
    <property type="match status" value="1"/>
</dbReference>
<dbReference type="InterPro" id="IPR019734">
    <property type="entry name" value="TPR_rpt"/>
</dbReference>
<keyword evidence="1" id="KW-0677">Repeat</keyword>
<sequence>MRSIKSFKIKQLYIFIIFFSLSTFCSSQEEALAFYKEGIQAYSERNLKTAIEKFESASKKDKKLISSRIMLGKSYYYSGRFEDAKKTFEEIVDDFPGNSNAHSWLGRILLNEGNKKEEAKQHLVYATQSDDSQVDALYYLGKAYEQEGKIKEALLEYHKALEIKRKFDKIHRDLADLYRKAGLEERANEHTQSRE</sequence>
<dbReference type="OrthoDB" id="343935at2"/>
<protein>
    <submittedName>
        <fullName evidence="4">Tetratricopeptide repeat protein</fullName>
    </submittedName>
</protein>
<reference evidence="5 6" key="1">
    <citation type="submission" date="2017-07" db="EMBL/GenBank/DDBJ databases">
        <title>Leptospira spp. isolated from tropical soils.</title>
        <authorList>
            <person name="Thibeaux R."/>
            <person name="Iraola G."/>
            <person name="Ferres I."/>
            <person name="Bierque E."/>
            <person name="Girault D."/>
            <person name="Soupe-Gilbert M.-E."/>
            <person name="Picardeau M."/>
            <person name="Goarant C."/>
        </authorList>
    </citation>
    <scope>NUCLEOTIDE SEQUENCE [LARGE SCALE GENOMIC DNA]</scope>
    <source>
        <strain evidence="5 6">JW2-C-B1</strain>
    </source>
</reference>
<dbReference type="Proteomes" id="UP000276407">
    <property type="component" value="Chromosome 1"/>
</dbReference>
<evidence type="ECO:0000256" key="2">
    <source>
        <dbReference type="ARBA" id="ARBA00022803"/>
    </source>
</evidence>
<feature type="repeat" description="TPR" evidence="3">
    <location>
        <begin position="134"/>
        <end position="167"/>
    </location>
</feature>
<dbReference type="EMBL" id="CP033614">
    <property type="protein sequence ID" value="AYV56418.1"/>
    <property type="molecule type" value="Genomic_DNA"/>
</dbReference>
<dbReference type="PROSITE" id="PS50005">
    <property type="entry name" value="TPR"/>
    <property type="match status" value="2"/>
</dbReference>
<evidence type="ECO:0000313" key="5">
    <source>
        <dbReference type="EMBL" id="PJZ28927.1"/>
    </source>
</evidence>
<dbReference type="Gene3D" id="1.25.40.10">
    <property type="entry name" value="Tetratricopeptide repeat domain"/>
    <property type="match status" value="1"/>
</dbReference>
<dbReference type="SUPFAM" id="SSF48452">
    <property type="entry name" value="TPR-like"/>
    <property type="match status" value="1"/>
</dbReference>
<feature type="repeat" description="TPR" evidence="3">
    <location>
        <begin position="65"/>
        <end position="98"/>
    </location>
</feature>
<dbReference type="SMART" id="SM00028">
    <property type="entry name" value="TPR"/>
    <property type="match status" value="3"/>
</dbReference>